<feature type="region of interest" description="Disordered" evidence="15">
    <location>
        <begin position="307"/>
        <end position="361"/>
    </location>
</feature>
<keyword evidence="11 16" id="KW-0472">Membrane</keyword>
<reference evidence="18 19" key="1">
    <citation type="journal article" date="2019" name="Nat. Plants">
        <title>Genome sequencing of Musa balbisiana reveals subgenome evolution and function divergence in polyploid bananas.</title>
        <authorList>
            <person name="Yao X."/>
        </authorList>
    </citation>
    <scope>NUCLEOTIDE SEQUENCE [LARGE SCALE GENOMIC DNA]</scope>
    <source>
        <strain evidence="19">cv. DH-PKW</strain>
        <tissue evidence="18">Leaves</tissue>
    </source>
</reference>
<evidence type="ECO:0000256" key="5">
    <source>
        <dbReference type="ARBA" id="ARBA00022679"/>
    </source>
</evidence>
<dbReference type="GO" id="GO:0004674">
    <property type="term" value="F:protein serine/threonine kinase activity"/>
    <property type="evidence" value="ECO:0007669"/>
    <property type="project" value="UniProtKB-KW"/>
</dbReference>
<evidence type="ECO:0000256" key="15">
    <source>
        <dbReference type="SAM" id="MobiDB-lite"/>
    </source>
</evidence>
<gene>
    <name evidence="18" type="ORF">C4D60_Mb06t28220</name>
</gene>
<dbReference type="EC" id="2.7.11.1" evidence="2"/>
<feature type="transmembrane region" description="Helical" evidence="16">
    <location>
        <begin position="280"/>
        <end position="302"/>
    </location>
</feature>
<dbReference type="FunFam" id="3.30.200.20:FF:000212">
    <property type="entry name" value="Proline-rich receptor-like protein kinase PERK8"/>
    <property type="match status" value="1"/>
</dbReference>
<dbReference type="FunFam" id="1.10.510.10:FF:000173">
    <property type="entry name" value="proline-rich receptor-like protein kinase PERK8"/>
    <property type="match status" value="1"/>
</dbReference>
<dbReference type="Pfam" id="PF07714">
    <property type="entry name" value="PK_Tyr_Ser-Thr"/>
    <property type="match status" value="1"/>
</dbReference>
<dbReference type="Proteomes" id="UP000317650">
    <property type="component" value="Chromosome 6"/>
</dbReference>
<protein>
    <recommendedName>
        <fullName evidence="2">non-specific serine/threonine protein kinase</fullName>
        <ecNumber evidence="2">2.7.11.1</ecNumber>
    </recommendedName>
</protein>
<dbReference type="SUPFAM" id="SSF56112">
    <property type="entry name" value="Protein kinase-like (PK-like)"/>
    <property type="match status" value="1"/>
</dbReference>
<evidence type="ECO:0000256" key="8">
    <source>
        <dbReference type="ARBA" id="ARBA00022777"/>
    </source>
</evidence>
<keyword evidence="10 16" id="KW-1133">Transmembrane helix</keyword>
<feature type="compositionally biased region" description="Low complexity" evidence="15">
    <location>
        <begin position="351"/>
        <end position="361"/>
    </location>
</feature>
<evidence type="ECO:0000256" key="9">
    <source>
        <dbReference type="ARBA" id="ARBA00022840"/>
    </source>
</evidence>
<sequence length="733" mass="77054">MSDSAPPPESLSSNSTASTTPPPSEATSPQPTTSPPSPPASAPPPQSPSPSENPSPSPPYSPPLQPSDLTASPPPKSSPLTPPPTTPPTLAPPNTPPPNATPPPPIPPPPPPPPSPPPPKAASPVPSPPSLVLTSPPPPPPPASSPPVSSPSDSRSPPPPPPTPVVVPPPTPVVVPPPPGPPKVAPSPGNQESRPPPPPPVSATAPSSPTPPSVPAPAPSSTITTPTPPSVPTPVTPIHKNTTPSHSPSPTVPRHISPSKNSSSPPSAASSNSQGNHETVTLVGITVAGVLVALVAIFFVVLRKKNKRTHGLTGQSRRPPPEIALPNGRYHGPAGAAAGRAPHPDANHAASPSGESSYGSYGRQVRAAEGIDPSGSKSWFTYEELMDITNGFSRENHIGEGGFGSVYMGVLQDGREVAVKQLKIGSGQGDREFKAEVEIISRVHHRHLVSLVGYCIAEQHRLLVYEFVSNKTLDHHLHGEGLPVLDWAKRMRIAVGSARGLAYLHEDCHPRIIHRDIKSANILLDESFEAQVADFGLAKLANDAHTHVSTRVMGTFGYLAPEYASSGKLTDRSDVYSFGVVLLELITGRKPVDASRPLGDESLVEWARPLLIHALETGDYEELVDPKLENNFLKADMLRVIEAAAACVRHSAPKRPRMVQVLRALDSEGSLSDLSNGVKFGQSTVYNSGQYSADIQKLRRMAFDSGSFSIDYDHSGEHEHEHGSSSAYSSTEH</sequence>
<proteinExistence type="predicted"/>
<name>A0A4S8IRA1_MUSBA</name>
<dbReference type="GO" id="GO:0005886">
    <property type="term" value="C:plasma membrane"/>
    <property type="evidence" value="ECO:0007669"/>
    <property type="project" value="UniProtKB-SubCell"/>
</dbReference>
<dbReference type="STRING" id="52838.A0A4S8IRA1"/>
<dbReference type="PRINTS" id="PR01217">
    <property type="entry name" value="PRICHEXTENSN"/>
</dbReference>
<dbReference type="PROSITE" id="PS50011">
    <property type="entry name" value="PROTEIN_KINASE_DOM"/>
    <property type="match status" value="1"/>
</dbReference>
<evidence type="ECO:0000256" key="7">
    <source>
        <dbReference type="ARBA" id="ARBA00022741"/>
    </source>
</evidence>
<feature type="binding site" evidence="14">
    <location>
        <position position="420"/>
    </location>
    <ligand>
        <name>ATP</name>
        <dbReference type="ChEBI" id="CHEBI:30616"/>
    </ligand>
</feature>
<evidence type="ECO:0000256" key="14">
    <source>
        <dbReference type="PROSITE-ProRule" id="PRU10141"/>
    </source>
</evidence>
<dbReference type="GO" id="GO:0005524">
    <property type="term" value="F:ATP binding"/>
    <property type="evidence" value="ECO:0007669"/>
    <property type="project" value="UniProtKB-UniRule"/>
</dbReference>
<dbReference type="PROSITE" id="PS00108">
    <property type="entry name" value="PROTEIN_KINASE_ST"/>
    <property type="match status" value="1"/>
</dbReference>
<accession>A0A4S8IRA1</accession>
<feature type="compositionally biased region" description="Pro residues" evidence="15">
    <location>
        <begin position="32"/>
        <end position="65"/>
    </location>
</feature>
<dbReference type="InterPro" id="IPR011009">
    <property type="entry name" value="Kinase-like_dom_sf"/>
</dbReference>
<dbReference type="PANTHER" id="PTHR47982:SF44">
    <property type="entry name" value="PROLINE-RICH RECEPTOR-LIKE PROTEIN KINASE PERK13-RELATED"/>
    <property type="match status" value="1"/>
</dbReference>
<dbReference type="AlphaFoldDB" id="A0A4S8IRA1"/>
<feature type="compositionally biased region" description="Pro residues" evidence="15">
    <location>
        <begin position="226"/>
        <end position="235"/>
    </location>
</feature>
<evidence type="ECO:0000313" key="19">
    <source>
        <dbReference type="Proteomes" id="UP000317650"/>
    </source>
</evidence>
<comment type="subcellular location">
    <subcellularLocation>
        <location evidence="1">Cell membrane</location>
        <topology evidence="1">Single-pass membrane protein</topology>
    </subcellularLocation>
</comment>
<evidence type="ECO:0000259" key="17">
    <source>
        <dbReference type="PROSITE" id="PS50011"/>
    </source>
</evidence>
<dbReference type="InterPro" id="IPR000719">
    <property type="entry name" value="Prot_kinase_dom"/>
</dbReference>
<organism evidence="18 19">
    <name type="scientific">Musa balbisiana</name>
    <name type="common">Banana</name>
    <dbReference type="NCBI Taxonomy" id="52838"/>
    <lineage>
        <taxon>Eukaryota</taxon>
        <taxon>Viridiplantae</taxon>
        <taxon>Streptophyta</taxon>
        <taxon>Embryophyta</taxon>
        <taxon>Tracheophyta</taxon>
        <taxon>Spermatophyta</taxon>
        <taxon>Magnoliopsida</taxon>
        <taxon>Liliopsida</taxon>
        <taxon>Zingiberales</taxon>
        <taxon>Musaceae</taxon>
        <taxon>Musa</taxon>
    </lineage>
</organism>
<dbReference type="InterPro" id="IPR001245">
    <property type="entry name" value="Ser-Thr/Tyr_kinase_cat_dom"/>
</dbReference>
<feature type="region of interest" description="Disordered" evidence="15">
    <location>
        <begin position="713"/>
        <end position="733"/>
    </location>
</feature>
<feature type="compositionally biased region" description="Low complexity" evidence="15">
    <location>
        <begin position="332"/>
        <end position="341"/>
    </location>
</feature>
<keyword evidence="3" id="KW-1003">Cell membrane</keyword>
<dbReference type="Gene3D" id="1.10.510.10">
    <property type="entry name" value="Transferase(Phosphotransferase) domain 1"/>
    <property type="match status" value="1"/>
</dbReference>
<dbReference type="Gene3D" id="3.30.200.20">
    <property type="entry name" value="Phosphorylase Kinase, domain 1"/>
    <property type="match status" value="1"/>
</dbReference>
<feature type="compositionally biased region" description="Low complexity" evidence="15">
    <location>
        <begin position="724"/>
        <end position="733"/>
    </location>
</feature>
<dbReference type="PANTHER" id="PTHR47982">
    <property type="entry name" value="PROLINE-RICH RECEPTOR-LIKE PROTEIN KINASE PERK4"/>
    <property type="match status" value="1"/>
</dbReference>
<keyword evidence="9 14" id="KW-0067">ATP-binding</keyword>
<evidence type="ECO:0000256" key="6">
    <source>
        <dbReference type="ARBA" id="ARBA00022692"/>
    </source>
</evidence>
<evidence type="ECO:0000256" key="16">
    <source>
        <dbReference type="SAM" id="Phobius"/>
    </source>
</evidence>
<dbReference type="InterPro" id="IPR047117">
    <property type="entry name" value="PERK1-13-like"/>
</dbReference>
<dbReference type="EMBL" id="PYDT01000009">
    <property type="protein sequence ID" value="THU51173.1"/>
    <property type="molecule type" value="Genomic_DNA"/>
</dbReference>
<comment type="catalytic activity">
    <reaction evidence="12">
        <text>L-threonyl-[protein] + ATP = O-phospho-L-threonyl-[protein] + ADP + H(+)</text>
        <dbReference type="Rhea" id="RHEA:46608"/>
        <dbReference type="Rhea" id="RHEA-COMP:11060"/>
        <dbReference type="Rhea" id="RHEA-COMP:11605"/>
        <dbReference type="ChEBI" id="CHEBI:15378"/>
        <dbReference type="ChEBI" id="CHEBI:30013"/>
        <dbReference type="ChEBI" id="CHEBI:30616"/>
        <dbReference type="ChEBI" id="CHEBI:61977"/>
        <dbReference type="ChEBI" id="CHEBI:456216"/>
        <dbReference type="EC" id="2.7.11.1"/>
    </reaction>
</comment>
<feature type="domain" description="Protein kinase" evidence="17">
    <location>
        <begin position="392"/>
        <end position="671"/>
    </location>
</feature>
<feature type="compositionally biased region" description="Basic and acidic residues" evidence="15">
    <location>
        <begin position="713"/>
        <end position="723"/>
    </location>
</feature>
<evidence type="ECO:0000256" key="10">
    <source>
        <dbReference type="ARBA" id="ARBA00022989"/>
    </source>
</evidence>
<comment type="caution">
    <text evidence="18">The sequence shown here is derived from an EMBL/GenBank/DDBJ whole genome shotgun (WGS) entry which is preliminary data.</text>
</comment>
<keyword evidence="5" id="KW-0808">Transferase</keyword>
<evidence type="ECO:0000256" key="1">
    <source>
        <dbReference type="ARBA" id="ARBA00004162"/>
    </source>
</evidence>
<evidence type="ECO:0000256" key="13">
    <source>
        <dbReference type="ARBA" id="ARBA00048679"/>
    </source>
</evidence>
<keyword evidence="7 14" id="KW-0547">Nucleotide-binding</keyword>
<evidence type="ECO:0000256" key="3">
    <source>
        <dbReference type="ARBA" id="ARBA00022475"/>
    </source>
</evidence>
<feature type="compositionally biased region" description="Pro residues" evidence="15">
    <location>
        <begin position="156"/>
        <end position="185"/>
    </location>
</feature>
<evidence type="ECO:0000256" key="12">
    <source>
        <dbReference type="ARBA" id="ARBA00047899"/>
    </source>
</evidence>
<feature type="compositionally biased region" description="Pro residues" evidence="15">
    <location>
        <begin position="208"/>
        <end position="218"/>
    </location>
</feature>
<evidence type="ECO:0000256" key="2">
    <source>
        <dbReference type="ARBA" id="ARBA00012513"/>
    </source>
</evidence>
<feature type="compositionally biased region" description="Low complexity" evidence="15">
    <location>
        <begin position="10"/>
        <end position="31"/>
    </location>
</feature>
<evidence type="ECO:0000256" key="4">
    <source>
        <dbReference type="ARBA" id="ARBA00022527"/>
    </source>
</evidence>
<dbReference type="SMART" id="SM00220">
    <property type="entry name" value="S_TKc"/>
    <property type="match status" value="1"/>
</dbReference>
<keyword evidence="8" id="KW-0418">Kinase</keyword>
<comment type="catalytic activity">
    <reaction evidence="13">
        <text>L-seryl-[protein] + ATP = O-phospho-L-seryl-[protein] + ADP + H(+)</text>
        <dbReference type="Rhea" id="RHEA:17989"/>
        <dbReference type="Rhea" id="RHEA-COMP:9863"/>
        <dbReference type="Rhea" id="RHEA-COMP:11604"/>
        <dbReference type="ChEBI" id="CHEBI:15378"/>
        <dbReference type="ChEBI" id="CHEBI:29999"/>
        <dbReference type="ChEBI" id="CHEBI:30616"/>
        <dbReference type="ChEBI" id="CHEBI:83421"/>
        <dbReference type="ChEBI" id="CHEBI:456216"/>
        <dbReference type="EC" id="2.7.11.1"/>
    </reaction>
</comment>
<feature type="region of interest" description="Disordered" evidence="15">
    <location>
        <begin position="1"/>
        <end position="275"/>
    </location>
</feature>
<feature type="compositionally biased region" description="Pro residues" evidence="15">
    <location>
        <begin position="72"/>
        <end position="149"/>
    </location>
</feature>
<dbReference type="InterPro" id="IPR008271">
    <property type="entry name" value="Ser/Thr_kinase_AS"/>
</dbReference>
<evidence type="ECO:0000313" key="18">
    <source>
        <dbReference type="EMBL" id="THU51173.1"/>
    </source>
</evidence>
<keyword evidence="19" id="KW-1185">Reference proteome</keyword>
<dbReference type="InterPro" id="IPR017441">
    <property type="entry name" value="Protein_kinase_ATP_BS"/>
</dbReference>
<evidence type="ECO:0000256" key="11">
    <source>
        <dbReference type="ARBA" id="ARBA00023136"/>
    </source>
</evidence>
<keyword evidence="6 16" id="KW-0812">Transmembrane</keyword>
<keyword evidence="4" id="KW-0723">Serine/threonine-protein kinase</keyword>
<dbReference type="PROSITE" id="PS00107">
    <property type="entry name" value="PROTEIN_KINASE_ATP"/>
    <property type="match status" value="1"/>
</dbReference>
<feature type="compositionally biased region" description="Low complexity" evidence="15">
    <location>
        <begin position="258"/>
        <end position="275"/>
    </location>
</feature>